<dbReference type="PANTHER" id="PTHR43300:SF4">
    <property type="entry name" value="ACYL-[ACYL-CARRIER-PROTEIN]--UDP-N-ACETYLGLUCOSAMINE O-ACYLTRANSFERASE"/>
    <property type="match status" value="1"/>
</dbReference>
<dbReference type="Pfam" id="PF00132">
    <property type="entry name" value="Hexapep"/>
    <property type="match status" value="3"/>
</dbReference>
<dbReference type="Gene3D" id="2.160.10.10">
    <property type="entry name" value="Hexapeptide repeat proteins"/>
    <property type="match status" value="1"/>
</dbReference>
<dbReference type="EMBL" id="CP012159">
    <property type="protein sequence ID" value="AKT37508.1"/>
    <property type="molecule type" value="Genomic_DNA"/>
</dbReference>
<dbReference type="InterPro" id="IPR001451">
    <property type="entry name" value="Hexapep"/>
</dbReference>
<dbReference type="STRING" id="52.CMC5_016490"/>
<dbReference type="SUPFAM" id="SSF51161">
    <property type="entry name" value="Trimeric LpxA-like enzymes"/>
    <property type="match status" value="1"/>
</dbReference>
<keyword evidence="3" id="KW-0677">Repeat</keyword>
<dbReference type="KEGG" id="ccro:CMC5_016490"/>
<evidence type="ECO:0000313" key="5">
    <source>
        <dbReference type="EMBL" id="AKT37508.1"/>
    </source>
</evidence>
<evidence type="ECO:0000256" key="2">
    <source>
        <dbReference type="ARBA" id="ARBA00022679"/>
    </source>
</evidence>
<evidence type="ECO:0000313" key="6">
    <source>
        <dbReference type="Proteomes" id="UP000067626"/>
    </source>
</evidence>
<organism evidence="5 6">
    <name type="scientific">Chondromyces crocatus</name>
    <dbReference type="NCBI Taxonomy" id="52"/>
    <lineage>
        <taxon>Bacteria</taxon>
        <taxon>Pseudomonadati</taxon>
        <taxon>Myxococcota</taxon>
        <taxon>Polyangia</taxon>
        <taxon>Polyangiales</taxon>
        <taxon>Polyangiaceae</taxon>
        <taxon>Chondromyces</taxon>
    </lineage>
</organism>
<dbReference type="InterPro" id="IPR011004">
    <property type="entry name" value="Trimer_LpxA-like_sf"/>
</dbReference>
<dbReference type="AlphaFoldDB" id="A0A0K1EA96"/>
<dbReference type="GO" id="GO:0016746">
    <property type="term" value="F:acyltransferase activity"/>
    <property type="evidence" value="ECO:0007669"/>
    <property type="project" value="UniProtKB-KW"/>
</dbReference>
<dbReference type="InterPro" id="IPR050179">
    <property type="entry name" value="Trans_hexapeptide_repeat"/>
</dbReference>
<gene>
    <name evidence="5" type="ORF">CMC5_016490</name>
</gene>
<dbReference type="Proteomes" id="UP000067626">
    <property type="component" value="Chromosome"/>
</dbReference>
<dbReference type="OrthoDB" id="9782091at2"/>
<evidence type="ECO:0000256" key="4">
    <source>
        <dbReference type="ARBA" id="ARBA00023315"/>
    </source>
</evidence>
<comment type="similarity">
    <text evidence="1">Belongs to the transferase hexapeptide repeat family.</text>
</comment>
<proteinExistence type="inferred from homology"/>
<keyword evidence="6" id="KW-1185">Reference proteome</keyword>
<dbReference type="Gene3D" id="2.20.70.110">
    <property type="match status" value="1"/>
</dbReference>
<keyword evidence="4" id="KW-0012">Acyltransferase</keyword>
<dbReference type="PROSITE" id="PS00101">
    <property type="entry name" value="HEXAPEP_TRANSFERASES"/>
    <property type="match status" value="1"/>
</dbReference>
<dbReference type="InterPro" id="IPR018357">
    <property type="entry name" value="Hexapep_transf_CS"/>
</dbReference>
<accession>A0A0K1EA96</accession>
<protein>
    <submittedName>
        <fullName evidence="5">Transferase</fullName>
    </submittedName>
</protein>
<evidence type="ECO:0000256" key="1">
    <source>
        <dbReference type="ARBA" id="ARBA00007274"/>
    </source>
</evidence>
<sequence>MRGQDRDFFVHESAVVDEPATIGEGTRIWHFCHVAAGARIGRGCVLGQNVFVAGGAVLGNGVRVQNNVSIYDGIVVEDDVFLGPSVVLTNVINPRAAVDRRASYEITRIRRGATVGANATVVCGVVIGRHAFIGAGAVVTHDVPDYALMMGVPARRAGWMSRHGQRLVAAEGDLLRCPESGHRYALLGENLRCLDLAEDAPLVDEEGRRVTGAWPYRPGTENAGKPGEG</sequence>
<name>A0A0K1EA96_CHOCO</name>
<keyword evidence="2 5" id="KW-0808">Transferase</keyword>
<dbReference type="CDD" id="cd03358">
    <property type="entry name" value="LbH_WxcM_N_like"/>
    <property type="match status" value="1"/>
</dbReference>
<reference evidence="5 6" key="1">
    <citation type="submission" date="2015-07" db="EMBL/GenBank/DDBJ databases">
        <title>Genome analysis of myxobacterium Chondromyces crocatus Cm c5 reveals a high potential for natural compound synthesis and the genetic basis for the loss of fruiting body formation.</title>
        <authorList>
            <person name="Zaburannyi N."/>
            <person name="Bunk B."/>
            <person name="Maier J."/>
            <person name="Overmann J."/>
            <person name="Mueller R."/>
        </authorList>
    </citation>
    <scope>NUCLEOTIDE SEQUENCE [LARGE SCALE GENOMIC DNA]</scope>
    <source>
        <strain evidence="5 6">Cm c5</strain>
    </source>
</reference>
<evidence type="ECO:0000256" key="3">
    <source>
        <dbReference type="ARBA" id="ARBA00022737"/>
    </source>
</evidence>
<dbReference type="PATRIC" id="fig|52.7.peg.1765"/>
<dbReference type="PANTHER" id="PTHR43300">
    <property type="entry name" value="ACETYLTRANSFERASE"/>
    <property type="match status" value="1"/>
</dbReference>
<dbReference type="RefSeq" id="WP_050429865.1">
    <property type="nucleotide sequence ID" value="NZ_CP012159.1"/>
</dbReference>